<keyword evidence="2" id="KW-1133">Transmembrane helix</keyword>
<feature type="transmembrane region" description="Helical" evidence="2">
    <location>
        <begin position="206"/>
        <end position="234"/>
    </location>
</feature>
<dbReference type="RefSeq" id="WP_119425567.1">
    <property type="nucleotide sequence ID" value="NZ_QQXK01000029.1"/>
</dbReference>
<feature type="transmembrane region" description="Helical" evidence="2">
    <location>
        <begin position="177"/>
        <end position="200"/>
    </location>
</feature>
<accession>A0A399JAX1</accession>
<dbReference type="AlphaFoldDB" id="A0A399JAX1"/>
<name>A0A399JAX1_9MICC</name>
<feature type="transmembrane region" description="Helical" evidence="2">
    <location>
        <begin position="44"/>
        <end position="66"/>
    </location>
</feature>
<feature type="transmembrane region" description="Helical" evidence="2">
    <location>
        <begin position="97"/>
        <end position="118"/>
    </location>
</feature>
<dbReference type="Pfam" id="PF12679">
    <property type="entry name" value="ABC2_membrane_2"/>
    <property type="match status" value="1"/>
</dbReference>
<evidence type="ECO:0000313" key="3">
    <source>
        <dbReference type="EMBL" id="RII41359.1"/>
    </source>
</evidence>
<evidence type="ECO:0000313" key="4">
    <source>
        <dbReference type="Proteomes" id="UP000265419"/>
    </source>
</evidence>
<dbReference type="EMBL" id="QQXK01000029">
    <property type="protein sequence ID" value="RII41359.1"/>
    <property type="molecule type" value="Genomic_DNA"/>
</dbReference>
<sequence length="411" mass="42971">MSTPTQTPTRPHAPTPSAPRLGHLDGVGTIFSLELRQRLRSRGWYVMLGLWFVVVLGVTLAVGAAVRSSYTSSVDPETGLSLMPPGSVGAGQIQFELAIAFVLGFGSLIAPVFAANAISGDRAGGTLAIVQATLVTPGQILWGKWLAAWVASLAFLVAALPSLAVAAFSGELRWGSCLLMLLVVAVELGVLCAIGVGISAGTSRPLFSILATYLVVAALGLGTLIVTGVAAMTVHENVRSSQMEPTPEASKAMLEWDEKMSADPEKYADLPYPPEADDVRCGTEVTEWEAPATERFTWLLAANPFVVLADAAAPPLDPVLQDGSGYAYFASPQAGILGSVRMGVRQMQAGPQSQVTCLEGKVLTPPKLSEQAPVWPVGLGVQLLLTAAIVGWGRRRLVTPAGHLASGTRVA</sequence>
<keyword evidence="4" id="KW-1185">Reference proteome</keyword>
<protein>
    <recommendedName>
        <fullName evidence="5">ABC transporter permease</fullName>
    </recommendedName>
</protein>
<evidence type="ECO:0000256" key="1">
    <source>
        <dbReference type="SAM" id="MobiDB-lite"/>
    </source>
</evidence>
<keyword evidence="2" id="KW-0472">Membrane</keyword>
<dbReference type="GO" id="GO:0140359">
    <property type="term" value="F:ABC-type transporter activity"/>
    <property type="evidence" value="ECO:0007669"/>
    <property type="project" value="InterPro"/>
</dbReference>
<feature type="region of interest" description="Disordered" evidence="1">
    <location>
        <begin position="1"/>
        <end position="21"/>
    </location>
</feature>
<proteinExistence type="predicted"/>
<gene>
    <name evidence="3" type="ORF">DWB68_13090</name>
</gene>
<comment type="caution">
    <text evidence="3">The sequence shown here is derived from an EMBL/GenBank/DDBJ whole genome shotgun (WGS) entry which is preliminary data.</text>
</comment>
<dbReference type="PANTHER" id="PTHR43471">
    <property type="entry name" value="ABC TRANSPORTER PERMEASE"/>
    <property type="match status" value="1"/>
</dbReference>
<keyword evidence="2" id="KW-0812">Transmembrane</keyword>
<feature type="transmembrane region" description="Helical" evidence="2">
    <location>
        <begin position="148"/>
        <end position="170"/>
    </location>
</feature>
<reference evidence="3 4" key="1">
    <citation type="submission" date="2018-07" db="EMBL/GenBank/DDBJ databases">
        <title>Arthrobacter sp. nov., isolated from raw cow's milk with high bacterial count.</title>
        <authorList>
            <person name="Hahne J."/>
            <person name="Isele D."/>
            <person name="Lipski A."/>
        </authorList>
    </citation>
    <scope>NUCLEOTIDE SEQUENCE [LARGE SCALE GENOMIC DNA]</scope>
    <source>
        <strain evidence="3 4">JZ R-35</strain>
    </source>
</reference>
<dbReference type="Proteomes" id="UP000265419">
    <property type="component" value="Unassembled WGS sequence"/>
</dbReference>
<organism evidence="3 4">
    <name type="scientific">Galactobacter valiniphilus</name>
    <dbReference type="NCBI Taxonomy" id="2676122"/>
    <lineage>
        <taxon>Bacteria</taxon>
        <taxon>Bacillati</taxon>
        <taxon>Actinomycetota</taxon>
        <taxon>Actinomycetes</taxon>
        <taxon>Micrococcales</taxon>
        <taxon>Micrococcaceae</taxon>
        <taxon>Galactobacter</taxon>
    </lineage>
</organism>
<dbReference type="GO" id="GO:0005886">
    <property type="term" value="C:plasma membrane"/>
    <property type="evidence" value="ECO:0007669"/>
    <property type="project" value="UniProtKB-SubCell"/>
</dbReference>
<evidence type="ECO:0000256" key="2">
    <source>
        <dbReference type="SAM" id="Phobius"/>
    </source>
</evidence>
<evidence type="ECO:0008006" key="5">
    <source>
        <dbReference type="Google" id="ProtNLM"/>
    </source>
</evidence>